<evidence type="ECO:0000313" key="3">
    <source>
        <dbReference type="Proteomes" id="UP001159428"/>
    </source>
</evidence>
<feature type="domain" description="Mutator-like transposase" evidence="1">
    <location>
        <begin position="13"/>
        <end position="88"/>
    </location>
</feature>
<keyword evidence="3" id="KW-1185">Reference proteome</keyword>
<sequence length="107" mass="11948">MTLITRPFIAPTGPLSLTNIMEEKQSGLSSIFNIKYSFCSHVNEVKSSAEHRAGSHGPLVNDINTSAVLGSFHAGMENTHLNNLLSRMYQQRILTCLKEEKEKLEML</sequence>
<dbReference type="Proteomes" id="UP001159428">
    <property type="component" value="Unassembled WGS sequence"/>
</dbReference>
<comment type="caution">
    <text evidence="2">The sequence shown here is derived from an EMBL/GenBank/DDBJ whole genome shotgun (WGS) entry which is preliminary data.</text>
</comment>
<gene>
    <name evidence="2" type="ORF">PMEA_00027078</name>
</gene>
<dbReference type="Pfam" id="PF20700">
    <property type="entry name" value="Mutator"/>
    <property type="match status" value="1"/>
</dbReference>
<evidence type="ECO:0000313" key="2">
    <source>
        <dbReference type="EMBL" id="CAH3153234.1"/>
    </source>
</evidence>
<organism evidence="2 3">
    <name type="scientific">Pocillopora meandrina</name>
    <dbReference type="NCBI Taxonomy" id="46732"/>
    <lineage>
        <taxon>Eukaryota</taxon>
        <taxon>Metazoa</taxon>
        <taxon>Cnidaria</taxon>
        <taxon>Anthozoa</taxon>
        <taxon>Hexacorallia</taxon>
        <taxon>Scleractinia</taxon>
        <taxon>Astrocoeniina</taxon>
        <taxon>Pocilloporidae</taxon>
        <taxon>Pocillopora</taxon>
    </lineage>
</organism>
<dbReference type="InterPro" id="IPR049012">
    <property type="entry name" value="Mutator_transp_dom"/>
</dbReference>
<protein>
    <recommendedName>
        <fullName evidence="1">Mutator-like transposase domain-containing protein</fullName>
    </recommendedName>
</protein>
<dbReference type="AlphaFoldDB" id="A0AAU9XQ12"/>
<evidence type="ECO:0000259" key="1">
    <source>
        <dbReference type="Pfam" id="PF20700"/>
    </source>
</evidence>
<dbReference type="EMBL" id="CALNXJ010000053">
    <property type="protein sequence ID" value="CAH3153234.1"/>
    <property type="molecule type" value="Genomic_DNA"/>
</dbReference>
<name>A0AAU9XQ12_9CNID</name>
<reference evidence="2 3" key="1">
    <citation type="submission" date="2022-05" db="EMBL/GenBank/DDBJ databases">
        <authorList>
            <consortium name="Genoscope - CEA"/>
            <person name="William W."/>
        </authorList>
    </citation>
    <scope>NUCLEOTIDE SEQUENCE [LARGE SCALE GENOMIC DNA]</scope>
</reference>
<proteinExistence type="predicted"/>
<accession>A0AAU9XQ12</accession>